<name>A0AAV9A784_ACOGR</name>
<keyword evidence="5" id="KW-0472">Membrane</keyword>
<dbReference type="PANTHER" id="PTHR33680">
    <property type="entry name" value="OS07G0190500 PROTEIN"/>
    <property type="match status" value="1"/>
</dbReference>
<keyword evidence="5" id="KW-0812">Transmembrane</keyword>
<proteinExistence type="predicted"/>
<keyword evidence="1" id="KW-0479">Metal-binding</keyword>
<accession>A0AAV9A784</accession>
<comment type="caution">
    <text evidence="7">The sequence shown here is derived from an EMBL/GenBank/DDBJ whole genome shotgun (WGS) entry which is preliminary data.</text>
</comment>
<sequence>MSEMSSSSYGSRVRPRHAFVSARECRCKKGECLIFTSRQEHSKGRRFYCCPFNRTPQDCNFFEWIDEPSHSTVDLKYQLIDMELSIEKKYKMLKKYLLIVIVLQFLICGFQCYEYVKSKY</sequence>
<dbReference type="EMBL" id="JAUJYN010000011">
    <property type="protein sequence ID" value="KAK1260113.1"/>
    <property type="molecule type" value="Genomic_DNA"/>
</dbReference>
<keyword evidence="2 4" id="KW-0863">Zinc-finger</keyword>
<evidence type="ECO:0000256" key="1">
    <source>
        <dbReference type="ARBA" id="ARBA00022723"/>
    </source>
</evidence>
<evidence type="ECO:0000256" key="2">
    <source>
        <dbReference type="ARBA" id="ARBA00022771"/>
    </source>
</evidence>
<evidence type="ECO:0000256" key="4">
    <source>
        <dbReference type="PROSITE-ProRule" id="PRU01343"/>
    </source>
</evidence>
<keyword evidence="3" id="KW-0862">Zinc</keyword>
<dbReference type="Pfam" id="PF06839">
    <property type="entry name" value="Zn_ribbon_GRF"/>
    <property type="match status" value="1"/>
</dbReference>
<organism evidence="7 8">
    <name type="scientific">Acorus gramineus</name>
    <name type="common">Dwarf sweet flag</name>
    <dbReference type="NCBI Taxonomy" id="55184"/>
    <lineage>
        <taxon>Eukaryota</taxon>
        <taxon>Viridiplantae</taxon>
        <taxon>Streptophyta</taxon>
        <taxon>Embryophyta</taxon>
        <taxon>Tracheophyta</taxon>
        <taxon>Spermatophyta</taxon>
        <taxon>Magnoliopsida</taxon>
        <taxon>Liliopsida</taxon>
        <taxon>Acoraceae</taxon>
        <taxon>Acorus</taxon>
    </lineage>
</organism>
<dbReference type="PROSITE" id="PS51999">
    <property type="entry name" value="ZF_GRF"/>
    <property type="match status" value="1"/>
</dbReference>
<dbReference type="AlphaFoldDB" id="A0AAV9A784"/>
<evidence type="ECO:0000256" key="5">
    <source>
        <dbReference type="SAM" id="Phobius"/>
    </source>
</evidence>
<feature type="domain" description="GRF-type" evidence="6">
    <location>
        <begin position="25"/>
        <end position="68"/>
    </location>
</feature>
<reference evidence="7" key="2">
    <citation type="submission" date="2023-06" db="EMBL/GenBank/DDBJ databases">
        <authorList>
            <person name="Ma L."/>
            <person name="Liu K.-W."/>
            <person name="Li Z."/>
            <person name="Hsiao Y.-Y."/>
            <person name="Qi Y."/>
            <person name="Fu T."/>
            <person name="Tang G."/>
            <person name="Zhang D."/>
            <person name="Sun W.-H."/>
            <person name="Liu D.-K."/>
            <person name="Li Y."/>
            <person name="Chen G.-Z."/>
            <person name="Liu X.-D."/>
            <person name="Liao X.-Y."/>
            <person name="Jiang Y.-T."/>
            <person name="Yu X."/>
            <person name="Hao Y."/>
            <person name="Huang J."/>
            <person name="Zhao X.-W."/>
            <person name="Ke S."/>
            <person name="Chen Y.-Y."/>
            <person name="Wu W.-L."/>
            <person name="Hsu J.-L."/>
            <person name="Lin Y.-F."/>
            <person name="Huang M.-D."/>
            <person name="Li C.-Y."/>
            <person name="Huang L."/>
            <person name="Wang Z.-W."/>
            <person name="Zhao X."/>
            <person name="Zhong W.-Y."/>
            <person name="Peng D.-H."/>
            <person name="Ahmad S."/>
            <person name="Lan S."/>
            <person name="Zhang J.-S."/>
            <person name="Tsai W.-C."/>
            <person name="Van De Peer Y."/>
            <person name="Liu Z.-J."/>
        </authorList>
    </citation>
    <scope>NUCLEOTIDE SEQUENCE</scope>
    <source>
        <strain evidence="7">SCP</strain>
        <tissue evidence="7">Leaves</tissue>
    </source>
</reference>
<dbReference type="Proteomes" id="UP001179952">
    <property type="component" value="Unassembled WGS sequence"/>
</dbReference>
<dbReference type="InterPro" id="IPR010666">
    <property type="entry name" value="Znf_GRF"/>
</dbReference>
<evidence type="ECO:0000256" key="3">
    <source>
        <dbReference type="ARBA" id="ARBA00022833"/>
    </source>
</evidence>
<dbReference type="GO" id="GO:0008270">
    <property type="term" value="F:zinc ion binding"/>
    <property type="evidence" value="ECO:0007669"/>
    <property type="project" value="UniProtKB-KW"/>
</dbReference>
<reference evidence="7" key="1">
    <citation type="journal article" date="2023" name="Nat. Commun.">
        <title>Diploid and tetraploid genomes of Acorus and the evolution of monocots.</title>
        <authorList>
            <person name="Ma L."/>
            <person name="Liu K.W."/>
            <person name="Li Z."/>
            <person name="Hsiao Y.Y."/>
            <person name="Qi Y."/>
            <person name="Fu T."/>
            <person name="Tang G.D."/>
            <person name="Zhang D."/>
            <person name="Sun W.H."/>
            <person name="Liu D.K."/>
            <person name="Li Y."/>
            <person name="Chen G.Z."/>
            <person name="Liu X.D."/>
            <person name="Liao X.Y."/>
            <person name="Jiang Y.T."/>
            <person name="Yu X."/>
            <person name="Hao Y."/>
            <person name="Huang J."/>
            <person name="Zhao X.W."/>
            <person name="Ke S."/>
            <person name="Chen Y.Y."/>
            <person name="Wu W.L."/>
            <person name="Hsu J.L."/>
            <person name="Lin Y.F."/>
            <person name="Huang M.D."/>
            <person name="Li C.Y."/>
            <person name="Huang L."/>
            <person name="Wang Z.W."/>
            <person name="Zhao X."/>
            <person name="Zhong W.Y."/>
            <person name="Peng D.H."/>
            <person name="Ahmad S."/>
            <person name="Lan S."/>
            <person name="Zhang J.S."/>
            <person name="Tsai W.C."/>
            <person name="Van de Peer Y."/>
            <person name="Liu Z.J."/>
        </authorList>
    </citation>
    <scope>NUCLEOTIDE SEQUENCE</scope>
    <source>
        <strain evidence="7">SCP</strain>
    </source>
</reference>
<evidence type="ECO:0000313" key="7">
    <source>
        <dbReference type="EMBL" id="KAK1260113.1"/>
    </source>
</evidence>
<keyword evidence="5" id="KW-1133">Transmembrane helix</keyword>
<protein>
    <recommendedName>
        <fullName evidence="6">GRF-type domain-containing protein</fullName>
    </recommendedName>
</protein>
<dbReference type="PANTHER" id="PTHR33680:SF1">
    <property type="entry name" value="OS05G0489500 PROTEIN"/>
    <property type="match status" value="1"/>
</dbReference>
<feature type="transmembrane region" description="Helical" evidence="5">
    <location>
        <begin position="96"/>
        <end position="116"/>
    </location>
</feature>
<gene>
    <name evidence="7" type="ORF">QJS04_geneDACA002010</name>
</gene>
<keyword evidence="8" id="KW-1185">Reference proteome</keyword>
<evidence type="ECO:0000313" key="8">
    <source>
        <dbReference type="Proteomes" id="UP001179952"/>
    </source>
</evidence>
<evidence type="ECO:0000259" key="6">
    <source>
        <dbReference type="PROSITE" id="PS51999"/>
    </source>
</evidence>